<keyword evidence="2" id="KW-1185">Reference proteome</keyword>
<dbReference type="AlphaFoldDB" id="A0A8J3RJ88"/>
<evidence type="ECO:0000313" key="2">
    <source>
        <dbReference type="Proteomes" id="UP000616724"/>
    </source>
</evidence>
<proteinExistence type="predicted"/>
<reference evidence="1 2" key="1">
    <citation type="submission" date="2021-01" db="EMBL/GenBank/DDBJ databases">
        <title>Whole genome shotgun sequence of Planobispora longispora NBRC 13918.</title>
        <authorList>
            <person name="Komaki H."/>
            <person name="Tamura T."/>
        </authorList>
    </citation>
    <scope>NUCLEOTIDE SEQUENCE [LARGE SCALE GENOMIC DNA]</scope>
    <source>
        <strain evidence="1 2">NBRC 13918</strain>
    </source>
</reference>
<gene>
    <name evidence="1" type="ORF">Plo01_12610</name>
</gene>
<comment type="caution">
    <text evidence="1">The sequence shown here is derived from an EMBL/GenBank/DDBJ whole genome shotgun (WGS) entry which is preliminary data.</text>
</comment>
<name>A0A8J3RJ88_9ACTN</name>
<organism evidence="1 2">
    <name type="scientific">Planobispora longispora</name>
    <dbReference type="NCBI Taxonomy" id="28887"/>
    <lineage>
        <taxon>Bacteria</taxon>
        <taxon>Bacillati</taxon>
        <taxon>Actinomycetota</taxon>
        <taxon>Actinomycetes</taxon>
        <taxon>Streptosporangiales</taxon>
        <taxon>Streptosporangiaceae</taxon>
        <taxon>Planobispora</taxon>
    </lineage>
</organism>
<dbReference type="Proteomes" id="UP000616724">
    <property type="component" value="Unassembled WGS sequence"/>
</dbReference>
<protein>
    <submittedName>
        <fullName evidence="1">Uncharacterized protein</fullName>
    </submittedName>
</protein>
<sequence length="51" mass="5632">MGKLTTMQTSDPTFEDVACARPGSRVRRAGLAPVQNFLFGHTPFSVVYDCR</sequence>
<evidence type="ECO:0000313" key="1">
    <source>
        <dbReference type="EMBL" id="GIH74832.1"/>
    </source>
</evidence>
<dbReference type="EMBL" id="BOOH01000012">
    <property type="protein sequence ID" value="GIH74832.1"/>
    <property type="molecule type" value="Genomic_DNA"/>
</dbReference>
<accession>A0A8J3RJ88</accession>